<proteinExistence type="predicted"/>
<keyword evidence="3" id="KW-1185">Reference proteome</keyword>
<name>A0A8H7BY18_9FUNG</name>
<organism evidence="2 3">
    <name type="scientific">Apophysomyces ossiformis</name>
    <dbReference type="NCBI Taxonomy" id="679940"/>
    <lineage>
        <taxon>Eukaryota</taxon>
        <taxon>Fungi</taxon>
        <taxon>Fungi incertae sedis</taxon>
        <taxon>Mucoromycota</taxon>
        <taxon>Mucoromycotina</taxon>
        <taxon>Mucoromycetes</taxon>
        <taxon>Mucorales</taxon>
        <taxon>Mucorineae</taxon>
        <taxon>Mucoraceae</taxon>
        <taxon>Apophysomyces</taxon>
    </lineage>
</organism>
<evidence type="ECO:0000313" key="3">
    <source>
        <dbReference type="Proteomes" id="UP000605846"/>
    </source>
</evidence>
<evidence type="ECO:0000313" key="2">
    <source>
        <dbReference type="EMBL" id="KAF7730871.1"/>
    </source>
</evidence>
<keyword evidence="1" id="KW-0732">Signal</keyword>
<evidence type="ECO:0000256" key="1">
    <source>
        <dbReference type="SAM" id="SignalP"/>
    </source>
</evidence>
<protein>
    <submittedName>
        <fullName evidence="2">Uncharacterized protein</fullName>
    </submittedName>
</protein>
<gene>
    <name evidence="2" type="ORF">EC973_001389</name>
</gene>
<dbReference type="AlphaFoldDB" id="A0A8H7BY18"/>
<comment type="caution">
    <text evidence="2">The sequence shown here is derived from an EMBL/GenBank/DDBJ whole genome shotgun (WGS) entry which is preliminary data.</text>
</comment>
<dbReference type="Proteomes" id="UP000605846">
    <property type="component" value="Unassembled WGS sequence"/>
</dbReference>
<reference evidence="2" key="1">
    <citation type="submission" date="2020-01" db="EMBL/GenBank/DDBJ databases">
        <title>Genome Sequencing of Three Apophysomyces-Like Fungal Strains Confirms a Novel Fungal Genus in the Mucoromycota with divergent Burkholderia-like Endosymbiotic Bacteria.</title>
        <authorList>
            <person name="Stajich J.E."/>
            <person name="Macias A.M."/>
            <person name="Carter-House D."/>
            <person name="Lovett B."/>
            <person name="Kasson L.R."/>
            <person name="Berry K."/>
            <person name="Grigoriev I."/>
            <person name="Chang Y."/>
            <person name="Spatafora J."/>
            <person name="Kasson M.T."/>
        </authorList>
    </citation>
    <scope>NUCLEOTIDE SEQUENCE</scope>
    <source>
        <strain evidence="2">NRRL A-21654</strain>
    </source>
</reference>
<dbReference type="EMBL" id="JABAYA010000013">
    <property type="protein sequence ID" value="KAF7730871.1"/>
    <property type="molecule type" value="Genomic_DNA"/>
</dbReference>
<feature type="signal peptide" evidence="1">
    <location>
        <begin position="1"/>
        <end position="20"/>
    </location>
</feature>
<accession>A0A8H7BY18</accession>
<sequence>MQLWFTCFVVALALLFSVQCTVILSASVEFTDYTDKGQKAMLYIPNITKRVALSIEGPMDITKNESKGSIAIDDPKILQGEYTLNLSDDSKYLTFILFRGTIPIGKFTGGTVASSKVSSLNGTATVYQTQQ</sequence>
<feature type="chain" id="PRO_5034473517" evidence="1">
    <location>
        <begin position="21"/>
        <end position="131"/>
    </location>
</feature>